<dbReference type="InterPro" id="IPR031712">
    <property type="entry name" value="DUF5077"/>
</dbReference>
<sequence>MKTKLPFLLCILIFVSQLSAQSVSKKEVRLSGNAYVTAHGAGAKIGRHGLEKWTDPKSEVKTYVYFSRPQTVRVTLNGTLDEGKSRIKVGIEHQGVHQKNQNIQLNAGEFSVELKPFRIVEPGYVTITLQGISKTGGDFGVIGSLTIENDDDRMVYVDDFADYWGRRGPSVHLSYTMPEDTIEWFYNEIMVPQHNDVIGSYYMANGFGEGYFGIQCNSENERRVLFSVWSPFETEDPKLIPDSMKIVMLKKGKDVYTGEFGNEGSGGQSFLRYPWKIANTYRFLTRVAPDNKGNTVYTSWFFAPEENQWRLIASFLRPKTDTYYKRAHSFLENFIPGQGYLTRMVYFGNQWFRAKSGEWIPGKKASFTYDATAKAGARIDYQGGYDPQSNRFFLKNCGFFHDSTEFQSRFHKTAGNQPPEIDFDGLP</sequence>
<name>A0A1R3T9R6_9BACT</name>
<keyword evidence="4" id="KW-1185">Reference proteome</keyword>
<dbReference type="Proteomes" id="UP000187464">
    <property type="component" value="Chromosome I"/>
</dbReference>
<feature type="chain" id="PRO_5013272261" description="DUF5077 domain-containing protein" evidence="1">
    <location>
        <begin position="21"/>
        <end position="427"/>
    </location>
</feature>
<dbReference type="AlphaFoldDB" id="A0A1R3T9R6"/>
<dbReference type="InterPro" id="IPR021862">
    <property type="entry name" value="DUF3472"/>
</dbReference>
<organism evidence="3 4">
    <name type="scientific">Proteiniphilum saccharofermentans</name>
    <dbReference type="NCBI Taxonomy" id="1642647"/>
    <lineage>
        <taxon>Bacteria</taxon>
        <taxon>Pseudomonadati</taxon>
        <taxon>Bacteroidota</taxon>
        <taxon>Bacteroidia</taxon>
        <taxon>Bacteroidales</taxon>
        <taxon>Dysgonomonadaceae</taxon>
        <taxon>Proteiniphilum</taxon>
    </lineage>
</organism>
<protein>
    <recommendedName>
        <fullName evidence="2">DUF5077 domain-containing protein</fullName>
    </recommendedName>
</protein>
<evidence type="ECO:0000313" key="3">
    <source>
        <dbReference type="EMBL" id="SCD20715.1"/>
    </source>
</evidence>
<keyword evidence="1" id="KW-0732">Signal</keyword>
<gene>
    <name evidence="3" type="ORF">PSM36_1899</name>
</gene>
<feature type="signal peptide" evidence="1">
    <location>
        <begin position="1"/>
        <end position="20"/>
    </location>
</feature>
<dbReference type="Pfam" id="PF16871">
    <property type="entry name" value="DUF5077"/>
    <property type="match status" value="1"/>
</dbReference>
<feature type="domain" description="DUF5077" evidence="2">
    <location>
        <begin position="28"/>
        <end position="150"/>
    </location>
</feature>
<reference evidence="3 4" key="1">
    <citation type="submission" date="2016-08" db="EMBL/GenBank/DDBJ databases">
        <authorList>
            <person name="Seilhamer J.J."/>
        </authorList>
    </citation>
    <scope>NUCLEOTIDE SEQUENCE [LARGE SCALE GENOMIC DNA]</scope>
    <source>
        <strain evidence="3">M3/6</strain>
    </source>
</reference>
<evidence type="ECO:0000313" key="4">
    <source>
        <dbReference type="Proteomes" id="UP000187464"/>
    </source>
</evidence>
<dbReference type="KEGG" id="psac:PSM36_1899"/>
<accession>A0A1R3T9R6</accession>
<dbReference type="EMBL" id="LT605205">
    <property type="protein sequence ID" value="SCD20715.1"/>
    <property type="molecule type" value="Genomic_DNA"/>
</dbReference>
<dbReference type="RefSeq" id="WP_076930681.1">
    <property type="nucleotide sequence ID" value="NZ_LT605205.1"/>
</dbReference>
<evidence type="ECO:0000259" key="2">
    <source>
        <dbReference type="Pfam" id="PF16871"/>
    </source>
</evidence>
<dbReference type="STRING" id="1642647.PSM36_1899"/>
<dbReference type="Pfam" id="PF11958">
    <property type="entry name" value="DUF3472"/>
    <property type="match status" value="1"/>
</dbReference>
<proteinExistence type="predicted"/>
<evidence type="ECO:0000256" key="1">
    <source>
        <dbReference type="SAM" id="SignalP"/>
    </source>
</evidence>